<keyword evidence="11" id="KW-1185">Reference proteome</keyword>
<evidence type="ECO:0000256" key="3">
    <source>
        <dbReference type="ARBA" id="ARBA00022448"/>
    </source>
</evidence>
<dbReference type="EMBL" id="JARACI010000847">
    <property type="protein sequence ID" value="MDD9206317.1"/>
    <property type="molecule type" value="Genomic_DNA"/>
</dbReference>
<feature type="transmembrane region" description="Helical" evidence="9">
    <location>
        <begin position="242"/>
        <end position="260"/>
    </location>
</feature>
<dbReference type="InterPro" id="IPR000060">
    <property type="entry name" value="BCCT_transptr"/>
</dbReference>
<evidence type="ECO:0000256" key="5">
    <source>
        <dbReference type="ARBA" id="ARBA00022692"/>
    </source>
</evidence>
<feature type="transmembrane region" description="Helical" evidence="9">
    <location>
        <begin position="272"/>
        <end position="297"/>
    </location>
</feature>
<comment type="similarity">
    <text evidence="2">Belongs to the BCCT transporter (TC 2.A.15) family.</text>
</comment>
<reference evidence="10" key="1">
    <citation type="submission" date="2023-02" db="EMBL/GenBank/DDBJ databases">
        <title>Georgenia sp.10Sc9-8, isolated from a soil sample collected from the Taklamakan desert.</title>
        <authorList>
            <person name="Liu S."/>
        </authorList>
    </citation>
    <scope>NUCLEOTIDE SEQUENCE</scope>
    <source>
        <strain evidence="10">10Sc9-8</strain>
    </source>
</reference>
<feature type="transmembrane region" description="Helical" evidence="9">
    <location>
        <begin position="459"/>
        <end position="480"/>
    </location>
</feature>
<evidence type="ECO:0000256" key="8">
    <source>
        <dbReference type="SAM" id="MobiDB-lite"/>
    </source>
</evidence>
<keyword evidence="3" id="KW-0813">Transport</keyword>
<feature type="transmembrane region" description="Helical" evidence="9">
    <location>
        <begin position="326"/>
        <end position="345"/>
    </location>
</feature>
<comment type="subcellular location">
    <subcellularLocation>
        <location evidence="1">Cell membrane</location>
        <topology evidence="1">Multi-pass membrane protein</topology>
    </subcellularLocation>
</comment>
<feature type="transmembrane region" description="Helical" evidence="9">
    <location>
        <begin position="60"/>
        <end position="81"/>
    </location>
</feature>
<dbReference type="PROSITE" id="PS01303">
    <property type="entry name" value="BCCT"/>
    <property type="match status" value="1"/>
</dbReference>
<feature type="region of interest" description="Disordered" evidence="8">
    <location>
        <begin position="512"/>
        <end position="535"/>
    </location>
</feature>
<dbReference type="InterPro" id="IPR018093">
    <property type="entry name" value="BCCT_CS"/>
</dbReference>
<evidence type="ECO:0000256" key="6">
    <source>
        <dbReference type="ARBA" id="ARBA00022989"/>
    </source>
</evidence>
<dbReference type="Pfam" id="PF02028">
    <property type="entry name" value="BCCT"/>
    <property type="match status" value="1"/>
</dbReference>
<feature type="transmembrane region" description="Helical" evidence="9">
    <location>
        <begin position="200"/>
        <end position="222"/>
    </location>
</feature>
<feature type="transmembrane region" description="Helical" evidence="9">
    <location>
        <begin position="101"/>
        <end position="130"/>
    </location>
</feature>
<feature type="transmembrane region" description="Helical" evidence="9">
    <location>
        <begin position="486"/>
        <end position="507"/>
    </location>
</feature>
<evidence type="ECO:0000256" key="9">
    <source>
        <dbReference type="SAM" id="Phobius"/>
    </source>
</evidence>
<evidence type="ECO:0000313" key="11">
    <source>
        <dbReference type="Proteomes" id="UP001165561"/>
    </source>
</evidence>
<sequence length="684" mass="74204">MSEHSTGEGSRSTDPPAARLKAPVFFGSAIGVVVVAVWAIATPEAAAETIGALVGWTSEWFGWFYILFATVVLVFVLSLGFSRYGRTKLGPEHAPPQFSTFAWASMLFAAGIGTDLMFFAVAGPVTQYLAPPVGAGETVEAAREATVWTLFHYGISGWGMYALMGMALAYFSYRMNLPLAVRSALYPIFGKRVHGGLGHAVDLAAVLGTIFGVATSLGIGVVQLNFGLNVLFGIPEGRAAQIGLIALAVLTATVSAVSGIDRGIKRLSQLNVLLAIGLAGFVLVAGNTVLLLNGLVLNIGDYISSFPELTMQTFAFDRPVEWLNGWTLFFWAWWIAWASFVGLFLARISRGRTIRQFVAGTMLIPFSYILMWISIFGNSAIDVVRQGNEAFGELAMNTPERGFYTLLMEYPAFPLVAGVATFIGLLFYVTSADSGALVMANLSSELRTPQHDADKGVRIFWAAVTGVLTAAMLVVGGVPALQNATIIMGLPFAFVMILVMVGLLQALRTEARGGRGQAGRGHERLTGRPRAGRHDGRRWRERLSYAISYPGRTRAQEYLDDVARPALEEAAAELRTHDVAARTHHATEDGTPFTELEADLPGAAPFRYRIQLQEVPMPVYPPSAPRGDDTYYQLRLRLPEDGGDHDIMSCTHAQVLDDALDLFEQHRERAGAPEPEVPQPDLRE</sequence>
<keyword evidence="5 9" id="KW-0812">Transmembrane</keyword>
<feature type="transmembrane region" description="Helical" evidence="9">
    <location>
        <begin position="357"/>
        <end position="375"/>
    </location>
</feature>
<feature type="transmembrane region" description="Helical" evidence="9">
    <location>
        <begin position="20"/>
        <end position="40"/>
    </location>
</feature>
<accession>A0ABT5TW76</accession>
<organism evidence="10 11">
    <name type="scientific">Georgenia halotolerans</name>
    <dbReference type="NCBI Taxonomy" id="3028317"/>
    <lineage>
        <taxon>Bacteria</taxon>
        <taxon>Bacillati</taxon>
        <taxon>Actinomycetota</taxon>
        <taxon>Actinomycetes</taxon>
        <taxon>Micrococcales</taxon>
        <taxon>Bogoriellaceae</taxon>
        <taxon>Georgenia</taxon>
    </lineage>
</organism>
<protein>
    <submittedName>
        <fullName evidence="10">Choline BCCT transporter BetT</fullName>
    </submittedName>
</protein>
<evidence type="ECO:0000256" key="2">
    <source>
        <dbReference type="ARBA" id="ARBA00005658"/>
    </source>
</evidence>
<dbReference type="PANTHER" id="PTHR30047:SF7">
    <property type="entry name" value="HIGH-AFFINITY CHOLINE TRANSPORT PROTEIN"/>
    <property type="match status" value="1"/>
</dbReference>
<evidence type="ECO:0000256" key="7">
    <source>
        <dbReference type="ARBA" id="ARBA00023136"/>
    </source>
</evidence>
<comment type="caution">
    <text evidence="10">The sequence shown here is derived from an EMBL/GenBank/DDBJ whole genome shotgun (WGS) entry which is preliminary data.</text>
</comment>
<feature type="transmembrane region" description="Helical" evidence="9">
    <location>
        <begin position="412"/>
        <end position="438"/>
    </location>
</feature>
<evidence type="ECO:0000313" key="10">
    <source>
        <dbReference type="EMBL" id="MDD9206317.1"/>
    </source>
</evidence>
<gene>
    <name evidence="10" type="primary">betT</name>
    <name evidence="10" type="ORF">PU560_07525</name>
</gene>
<evidence type="ECO:0000256" key="1">
    <source>
        <dbReference type="ARBA" id="ARBA00004651"/>
    </source>
</evidence>
<keyword evidence="4" id="KW-1003">Cell membrane</keyword>
<keyword evidence="7 9" id="KW-0472">Membrane</keyword>
<dbReference type="PANTHER" id="PTHR30047">
    <property type="entry name" value="HIGH-AFFINITY CHOLINE TRANSPORT PROTEIN-RELATED"/>
    <property type="match status" value="1"/>
</dbReference>
<feature type="transmembrane region" description="Helical" evidence="9">
    <location>
        <begin position="150"/>
        <end position="173"/>
    </location>
</feature>
<keyword evidence="6 9" id="KW-1133">Transmembrane helix</keyword>
<proteinExistence type="inferred from homology"/>
<name>A0ABT5TW76_9MICO</name>
<dbReference type="NCBIfam" id="NF007399">
    <property type="entry name" value="PRK09928.1"/>
    <property type="match status" value="1"/>
</dbReference>
<dbReference type="Proteomes" id="UP001165561">
    <property type="component" value="Unassembled WGS sequence"/>
</dbReference>
<evidence type="ECO:0000256" key="4">
    <source>
        <dbReference type="ARBA" id="ARBA00022475"/>
    </source>
</evidence>
<dbReference type="NCBIfam" id="TIGR00842">
    <property type="entry name" value="bcct"/>
    <property type="match status" value="1"/>
</dbReference>